<gene>
    <name evidence="4" type="ORF">Q619_VDC00472G0001</name>
</gene>
<dbReference type="AlphaFoldDB" id="W1V0H9"/>
<dbReference type="GO" id="GO:0016757">
    <property type="term" value="F:glycosyltransferase activity"/>
    <property type="evidence" value="ECO:0007669"/>
    <property type="project" value="UniProtKB-KW"/>
</dbReference>
<evidence type="ECO:0000256" key="1">
    <source>
        <dbReference type="ARBA" id="ARBA00022676"/>
    </source>
</evidence>
<dbReference type="Proteomes" id="UP000018855">
    <property type="component" value="Unassembled WGS sequence"/>
</dbReference>
<dbReference type="PANTHER" id="PTHR22916">
    <property type="entry name" value="GLYCOSYLTRANSFERASE"/>
    <property type="match status" value="1"/>
</dbReference>
<dbReference type="SUPFAM" id="SSF53448">
    <property type="entry name" value="Nucleotide-diphospho-sugar transferases"/>
    <property type="match status" value="1"/>
</dbReference>
<accession>W1V0H9</accession>
<dbReference type="Gene3D" id="3.90.550.10">
    <property type="entry name" value="Spore Coat Polysaccharide Biosynthesis Protein SpsA, Chain A"/>
    <property type="match status" value="1"/>
</dbReference>
<evidence type="ECO:0000313" key="5">
    <source>
        <dbReference type="Proteomes" id="UP000018855"/>
    </source>
</evidence>
<evidence type="ECO:0000256" key="2">
    <source>
        <dbReference type="ARBA" id="ARBA00022679"/>
    </source>
</evidence>
<protein>
    <submittedName>
        <fullName evidence="4">Glycosyl transferase CpsJV</fullName>
    </submittedName>
</protein>
<keyword evidence="1" id="KW-0328">Glycosyltransferase</keyword>
<evidence type="ECO:0000259" key="3">
    <source>
        <dbReference type="Pfam" id="PF00535"/>
    </source>
</evidence>
<dbReference type="InterPro" id="IPR001173">
    <property type="entry name" value="Glyco_trans_2-like"/>
</dbReference>
<dbReference type="PANTHER" id="PTHR22916:SF51">
    <property type="entry name" value="GLYCOSYLTRANSFERASE EPSH-RELATED"/>
    <property type="match status" value="1"/>
</dbReference>
<evidence type="ECO:0000313" key="4">
    <source>
        <dbReference type="EMBL" id="ETI99506.1"/>
    </source>
</evidence>
<comment type="caution">
    <text evidence="4">The sequence shown here is derived from an EMBL/GenBank/DDBJ whole genome shotgun (WGS) entry which is preliminary data.</text>
</comment>
<dbReference type="EMBL" id="AZMJ01000472">
    <property type="protein sequence ID" value="ETI99506.1"/>
    <property type="molecule type" value="Genomic_DNA"/>
</dbReference>
<dbReference type="CDD" id="cd00761">
    <property type="entry name" value="Glyco_tranf_GTA_type"/>
    <property type="match status" value="1"/>
</dbReference>
<sequence length="181" mass="20380">MELISVIVPVYNVESYVAECIESIQNQTYMNLEIILVDDGSKDMSGDICDQYAAYDERIKVIHQENGGLSAARNTGIEAANGDYISFVDSDDYIGLTLFEDMLQLLKEYDLDIIEFTAFRDKSGDIIEGCNDGHLEIYSKEDALRLAMHDCFVAAWSKLYKRSAIGDVRFPVGRKFEDTAT</sequence>
<organism evidence="4 5">
    <name type="scientific">Veillonella dispar DORA_11</name>
    <dbReference type="NCBI Taxonomy" id="1403949"/>
    <lineage>
        <taxon>Bacteria</taxon>
        <taxon>Bacillati</taxon>
        <taxon>Bacillota</taxon>
        <taxon>Negativicutes</taxon>
        <taxon>Veillonellales</taxon>
        <taxon>Veillonellaceae</taxon>
        <taxon>Veillonella</taxon>
    </lineage>
</organism>
<feature type="domain" description="Glycosyltransferase 2-like" evidence="3">
    <location>
        <begin position="5"/>
        <end position="165"/>
    </location>
</feature>
<keyword evidence="2 4" id="KW-0808">Transferase</keyword>
<dbReference type="InterPro" id="IPR029044">
    <property type="entry name" value="Nucleotide-diphossugar_trans"/>
</dbReference>
<name>W1V0H9_9FIRM</name>
<dbReference type="Pfam" id="PF00535">
    <property type="entry name" value="Glycos_transf_2"/>
    <property type="match status" value="1"/>
</dbReference>
<feature type="non-terminal residue" evidence="4">
    <location>
        <position position="181"/>
    </location>
</feature>
<reference evidence="4 5" key="1">
    <citation type="submission" date="2013-12" db="EMBL/GenBank/DDBJ databases">
        <title>A Varibaculum cambriense genome reconstructed from a premature infant gut community with otherwise low bacterial novelty that shifts toward anaerobic metabolism during the third week of life.</title>
        <authorList>
            <person name="Brown C.T."/>
            <person name="Sharon I."/>
            <person name="Thomas B.C."/>
            <person name="Castelle C.J."/>
            <person name="Morowitz M.J."/>
            <person name="Banfield J.F."/>
        </authorList>
    </citation>
    <scope>NUCLEOTIDE SEQUENCE [LARGE SCALE GENOMIC DNA]</scope>
    <source>
        <strain evidence="5">DORA_11</strain>
    </source>
</reference>
<proteinExistence type="predicted"/>